<dbReference type="Proteomes" id="UP000184604">
    <property type="component" value="Chromosome"/>
</dbReference>
<name>A0A1L5FBT0_CLOKL</name>
<sequence>MNLGRRIVYDNQTGKVILDTGEQTDATEERPVWNGITYIDLEYGAYKDEFSRVIKYHVDPTAKTVVFDELQPIPITTEQQIENIAKTLFTFNRAFTNSNKNAELVKAILDAINNLV</sequence>
<organism evidence="1 2">
    <name type="scientific">Clostridium kluyveri</name>
    <dbReference type="NCBI Taxonomy" id="1534"/>
    <lineage>
        <taxon>Bacteria</taxon>
        <taxon>Bacillati</taxon>
        <taxon>Bacillota</taxon>
        <taxon>Clostridia</taxon>
        <taxon>Eubacteriales</taxon>
        <taxon>Clostridiaceae</taxon>
        <taxon>Clostridium</taxon>
    </lineage>
</organism>
<reference evidence="1 2" key="1">
    <citation type="submission" date="2016-12" db="EMBL/GenBank/DDBJ databases">
        <title>Complete genome sequence of Clostridium kluyveri JZZ isolated from the pit mud of a Chinese flavor liquor-making factory.</title>
        <authorList>
            <person name="Wang Y."/>
        </authorList>
    </citation>
    <scope>NUCLEOTIDE SEQUENCE [LARGE SCALE GENOMIC DNA]</scope>
    <source>
        <strain evidence="1 2">JZZ</strain>
    </source>
</reference>
<accession>A0A1L5FBT0</accession>
<proteinExistence type="predicted"/>
<dbReference type="EMBL" id="CP018335">
    <property type="protein sequence ID" value="APM40466.1"/>
    <property type="molecule type" value="Genomic_DNA"/>
</dbReference>
<evidence type="ECO:0000313" key="1">
    <source>
        <dbReference type="EMBL" id="APM40466.1"/>
    </source>
</evidence>
<protein>
    <submittedName>
        <fullName evidence="1">Uncharacterized protein</fullName>
    </submittedName>
</protein>
<dbReference type="RefSeq" id="WP_073540060.1">
    <property type="nucleotide sequence ID" value="NZ_CP018335.1"/>
</dbReference>
<evidence type="ECO:0000313" key="2">
    <source>
        <dbReference type="Proteomes" id="UP000184604"/>
    </source>
</evidence>
<dbReference type="AlphaFoldDB" id="A0A1L5FBT0"/>
<gene>
    <name evidence="1" type="ORF">BS101_17885</name>
</gene>
<dbReference type="OrthoDB" id="1757012at2"/>